<keyword evidence="3" id="KW-0732">Signal</keyword>
<keyword evidence="6" id="KW-1185">Reference proteome</keyword>
<dbReference type="SMART" id="SM00289">
    <property type="entry name" value="WR1"/>
    <property type="match status" value="3"/>
</dbReference>
<feature type="region of interest" description="Disordered" evidence="2">
    <location>
        <begin position="115"/>
        <end position="208"/>
    </location>
</feature>
<reference evidence="5 6" key="1">
    <citation type="submission" date="2020-04" db="EMBL/GenBank/DDBJ databases">
        <authorList>
            <person name="Laetsch R D."/>
            <person name="Stevens L."/>
            <person name="Kumar S."/>
            <person name="Blaxter L. M."/>
        </authorList>
    </citation>
    <scope>NUCLEOTIDE SEQUENCE [LARGE SCALE GENOMIC DNA]</scope>
</reference>
<feature type="compositionally biased region" description="Acidic residues" evidence="2">
    <location>
        <begin position="153"/>
        <end position="169"/>
    </location>
</feature>
<dbReference type="EMBL" id="CADEPM010000002">
    <property type="protein sequence ID" value="CAB3400622.1"/>
    <property type="molecule type" value="Genomic_DNA"/>
</dbReference>
<dbReference type="OrthoDB" id="5870787at2759"/>
<dbReference type="PANTHER" id="PTHR21724:SF94">
    <property type="entry name" value="SHKT DOMAIN-CONTAINING PROTEIN"/>
    <property type="match status" value="1"/>
</dbReference>
<dbReference type="Proteomes" id="UP000494206">
    <property type="component" value="Unassembled WGS sequence"/>
</dbReference>
<dbReference type="InterPro" id="IPR003582">
    <property type="entry name" value="ShKT_dom"/>
</dbReference>
<evidence type="ECO:0000313" key="6">
    <source>
        <dbReference type="Proteomes" id="UP000494206"/>
    </source>
</evidence>
<comment type="caution">
    <text evidence="1">Lacks conserved residue(s) required for the propagation of feature annotation.</text>
</comment>
<organism evidence="5 6">
    <name type="scientific">Caenorhabditis bovis</name>
    <dbReference type="NCBI Taxonomy" id="2654633"/>
    <lineage>
        <taxon>Eukaryota</taxon>
        <taxon>Metazoa</taxon>
        <taxon>Ecdysozoa</taxon>
        <taxon>Nematoda</taxon>
        <taxon>Chromadorea</taxon>
        <taxon>Rhabditida</taxon>
        <taxon>Rhabditina</taxon>
        <taxon>Rhabditomorpha</taxon>
        <taxon>Rhabditoidea</taxon>
        <taxon>Rhabditidae</taxon>
        <taxon>Peloderinae</taxon>
        <taxon>Caenorhabditis</taxon>
    </lineage>
</organism>
<protein>
    <recommendedName>
        <fullName evidence="4">ShKT domain-containing protein</fullName>
    </recommendedName>
</protein>
<sequence length="361" mass="39970">MRTIFLALSIISFVSTRFFDVCPGRRQSIGACLVGLCPAGSECINSYCCKFKKSTTTPSDLIEMEVDEVSEFGTCASGERSIGECISEACPLGYKCEKGYCCVRKEEEIPMKSSPISLITTPPEDSQENIMSEESETTKQVTSEESTTTSDRDIDEVEIDEEVEEEEETTTTTKATTTTKKPTKASRKAKKPKTRAPTTIKTTTTPEPETTIETTTEYITTTTTAEEREEITNPTEEVTEPNFVCPVGAPIGECIANKCPEGHSCLEGQCCILTPQINCTDELAGCLSHLCDRKGYRQFMTNNCAKTCARCHLINITSNEIRDCRDRRSDCEEWAAEGFCESSLYTTRQKLKFCGKSCKLC</sequence>
<dbReference type="PROSITE" id="PS51670">
    <property type="entry name" value="SHKT"/>
    <property type="match status" value="1"/>
</dbReference>
<evidence type="ECO:0000256" key="3">
    <source>
        <dbReference type="SAM" id="SignalP"/>
    </source>
</evidence>
<feature type="compositionally biased region" description="Basic residues" evidence="2">
    <location>
        <begin position="181"/>
        <end position="194"/>
    </location>
</feature>
<feature type="compositionally biased region" description="Polar residues" evidence="2">
    <location>
        <begin position="115"/>
        <end position="124"/>
    </location>
</feature>
<gene>
    <name evidence="5" type="ORF">CBOVIS_LOCUS3517</name>
</gene>
<dbReference type="Gene3D" id="1.10.10.1940">
    <property type="match status" value="1"/>
</dbReference>
<feature type="compositionally biased region" description="Acidic residues" evidence="2">
    <location>
        <begin position="125"/>
        <end position="135"/>
    </location>
</feature>
<feature type="compositionally biased region" description="Low complexity" evidence="2">
    <location>
        <begin position="138"/>
        <end position="149"/>
    </location>
</feature>
<dbReference type="AlphaFoldDB" id="A0A8S1EMR7"/>
<dbReference type="Pfam" id="PF01549">
    <property type="entry name" value="ShK"/>
    <property type="match status" value="2"/>
</dbReference>
<feature type="signal peptide" evidence="3">
    <location>
        <begin position="1"/>
        <end position="16"/>
    </location>
</feature>
<feature type="domain" description="ShKT" evidence="4">
    <location>
        <begin position="324"/>
        <end position="361"/>
    </location>
</feature>
<evidence type="ECO:0000313" key="5">
    <source>
        <dbReference type="EMBL" id="CAB3400622.1"/>
    </source>
</evidence>
<evidence type="ECO:0000256" key="2">
    <source>
        <dbReference type="SAM" id="MobiDB-lite"/>
    </source>
</evidence>
<comment type="caution">
    <text evidence="5">The sequence shown here is derived from an EMBL/GenBank/DDBJ whole genome shotgun (WGS) entry which is preliminary data.</text>
</comment>
<dbReference type="PANTHER" id="PTHR21724">
    <property type="entry name" value="SHKT DOMAIN-CONTAINING PROTEIN"/>
    <property type="match status" value="1"/>
</dbReference>
<feature type="chain" id="PRO_5035831111" description="ShKT domain-containing protein" evidence="3">
    <location>
        <begin position="17"/>
        <end position="361"/>
    </location>
</feature>
<name>A0A8S1EMR7_9PELO</name>
<dbReference type="SMART" id="SM00254">
    <property type="entry name" value="ShKT"/>
    <property type="match status" value="2"/>
</dbReference>
<evidence type="ECO:0000259" key="4">
    <source>
        <dbReference type="PROSITE" id="PS51670"/>
    </source>
</evidence>
<evidence type="ECO:0000256" key="1">
    <source>
        <dbReference type="PROSITE-ProRule" id="PRU01005"/>
    </source>
</evidence>
<feature type="compositionally biased region" description="Low complexity" evidence="2">
    <location>
        <begin position="195"/>
        <end position="208"/>
    </location>
</feature>
<accession>A0A8S1EMR7</accession>
<proteinExistence type="predicted"/>
<feature type="compositionally biased region" description="Low complexity" evidence="2">
    <location>
        <begin position="170"/>
        <end position="180"/>
    </location>
</feature>
<dbReference type="InterPro" id="IPR006150">
    <property type="entry name" value="Cys_repeat_1"/>
</dbReference>